<dbReference type="GO" id="GO:0016791">
    <property type="term" value="F:phosphatase activity"/>
    <property type="evidence" value="ECO:0007669"/>
    <property type="project" value="TreeGrafter"/>
</dbReference>
<evidence type="ECO:0000313" key="4">
    <source>
        <dbReference type="EMBL" id="PJZ93570.1"/>
    </source>
</evidence>
<proteinExistence type="predicted"/>
<reference evidence="4" key="1">
    <citation type="submission" date="2017-07" db="EMBL/GenBank/DDBJ databases">
        <title>Leptospira spp. isolated from tropical soils.</title>
        <authorList>
            <person name="Thibeaux R."/>
            <person name="Iraola G."/>
            <person name="Ferres I."/>
            <person name="Bierque E."/>
            <person name="Girault D."/>
            <person name="Soupe-Gilbert M.-E."/>
            <person name="Picardeau M."/>
            <person name="Goarant C."/>
        </authorList>
    </citation>
    <scope>NUCLEOTIDE SEQUENCE [LARGE SCALE GENOMIC DNA]</scope>
    <source>
        <strain evidence="4">ATI7-C-A5</strain>
    </source>
</reference>
<dbReference type="Gene3D" id="3.60.40.10">
    <property type="entry name" value="PPM-type phosphatase domain"/>
    <property type="match status" value="1"/>
</dbReference>
<evidence type="ECO:0000256" key="1">
    <source>
        <dbReference type="ARBA" id="ARBA00022801"/>
    </source>
</evidence>
<dbReference type="SUPFAM" id="SSF81606">
    <property type="entry name" value="PP2C-like"/>
    <property type="match status" value="1"/>
</dbReference>
<dbReference type="OrthoDB" id="311727at2"/>
<organism evidence="4">
    <name type="scientific">Leptospira ellisii</name>
    <dbReference type="NCBI Taxonomy" id="2023197"/>
    <lineage>
        <taxon>Bacteria</taxon>
        <taxon>Pseudomonadati</taxon>
        <taxon>Spirochaetota</taxon>
        <taxon>Spirochaetia</taxon>
        <taxon>Leptospirales</taxon>
        <taxon>Leptospiraceae</taxon>
        <taxon>Leptospira</taxon>
    </lineage>
</organism>
<gene>
    <name evidence="4" type="ORF">CH379_07185</name>
</gene>
<dbReference type="InterPro" id="IPR036457">
    <property type="entry name" value="PPM-type-like_dom_sf"/>
</dbReference>
<feature type="transmembrane region" description="Helical" evidence="2">
    <location>
        <begin position="224"/>
        <end position="243"/>
    </location>
</feature>
<keyword evidence="2" id="KW-1133">Transmembrane helix</keyword>
<evidence type="ECO:0000256" key="2">
    <source>
        <dbReference type="SAM" id="Phobius"/>
    </source>
</evidence>
<keyword evidence="2" id="KW-0472">Membrane</keyword>
<dbReference type="SMART" id="SM00331">
    <property type="entry name" value="PP2C_SIG"/>
    <property type="match status" value="1"/>
</dbReference>
<dbReference type="Pfam" id="PF07695">
    <property type="entry name" value="7TMR-DISM_7TM"/>
    <property type="match status" value="1"/>
</dbReference>
<dbReference type="PANTHER" id="PTHR43156:SF2">
    <property type="entry name" value="STAGE II SPORULATION PROTEIN E"/>
    <property type="match status" value="1"/>
</dbReference>
<feature type="domain" description="PPM-type phosphatase" evidence="3">
    <location>
        <begin position="478"/>
        <end position="694"/>
    </location>
</feature>
<dbReference type="InterPro" id="IPR001932">
    <property type="entry name" value="PPM-type_phosphatase-like_dom"/>
</dbReference>
<evidence type="ECO:0000259" key="3">
    <source>
        <dbReference type="SMART" id="SM00331"/>
    </source>
</evidence>
<dbReference type="InterPro" id="IPR011623">
    <property type="entry name" value="7TMR_DISM_rcpt_extracell_dom1"/>
</dbReference>
<keyword evidence="2" id="KW-0812">Transmembrane</keyword>
<feature type="transmembrane region" description="Helical" evidence="2">
    <location>
        <begin position="289"/>
        <end position="307"/>
    </location>
</feature>
<protein>
    <recommendedName>
        <fullName evidence="3">PPM-type phosphatase domain-containing protein</fullName>
    </recommendedName>
</protein>
<dbReference type="AlphaFoldDB" id="A0A2N0BAI1"/>
<feature type="transmembrane region" description="Helical" evidence="2">
    <location>
        <begin position="250"/>
        <end position="269"/>
    </location>
</feature>
<feature type="transmembrane region" description="Helical" evidence="2">
    <location>
        <begin position="373"/>
        <end position="394"/>
    </location>
</feature>
<accession>A0A2N0BAI1</accession>
<name>A0A2N0BAI1_9LEPT</name>
<feature type="transmembrane region" description="Helical" evidence="2">
    <location>
        <begin position="319"/>
        <end position="338"/>
    </location>
</feature>
<comment type="caution">
    <text evidence="4">The sequence shown here is derived from an EMBL/GenBank/DDBJ whole genome shotgun (WGS) entry which is preliminary data.</text>
</comment>
<dbReference type="EMBL" id="NPEF01000055">
    <property type="protein sequence ID" value="PJZ93570.1"/>
    <property type="molecule type" value="Genomic_DNA"/>
</dbReference>
<feature type="transmembrane region" description="Helical" evidence="2">
    <location>
        <begin position="344"/>
        <end position="361"/>
    </location>
</feature>
<dbReference type="PANTHER" id="PTHR43156">
    <property type="entry name" value="STAGE II SPORULATION PROTEIN E-RELATED"/>
    <property type="match status" value="1"/>
</dbReference>
<dbReference type="InterPro" id="IPR052016">
    <property type="entry name" value="Bact_Sigma-Reg"/>
</dbReference>
<feature type="transmembrane region" description="Helical" evidence="2">
    <location>
        <begin position="400"/>
        <end position="419"/>
    </location>
</feature>
<sequence length="698" mass="79395">MFGKNPGAESDRIRANKDGMCRRLSYPLVVLYILIFLYSCSENPAPIAESGVLDASSWNFDKGGLVLRGEWTFYWRRWKYFSEHNAAENERGVSEIVYVPSTWNGDSRSGKGFGSYVLEVKLPEVSRPLGLILPDQSSAYELFLDDKLAYVSGRIARNKDGGVADVEEGIRPRVLEFRPSGKNLKIVLQIANEDLRLGGFWSPILLGEAQSVRDHWNRSLRSDAFLAGGLFVMSFLHLVFYLMRKKETHSLYFGLFCLLMGIRCVIAGNRLVLEYAEIFNYENILRTEYLTFYLSVPVFLNYVLSLYPRDLKRVFVDVLWWISLVASGVVIFFPMRIFTHTIPLYYLNAFVAGSLGLITLIRAAHNKREGSRILLVGFVFIYLAMINDLLYVNYFVETGYYSSIGTFVFLAAQSVSLSVRNSKNMQRLLELSRNLERMVEERTLRLKNALRSIEEDLTIAGKLQIDFLELPEKVFLQRNRIKIRTVYRPISQVGGDFYVVRRIGPEKMRIFLADAIGHGVQAALVTMVIQSEYDSIFDPELSPGDLLTALSERFSARVGDMSPFFSGMIADLDLKENRIRISNAGSPPCILFQNGEAKTVQRIGPYAGMIPNHRYEETIETLSSEFRLFLFTDGLPDRFIFSEGEYENFSIERTIKNQSKESLETICGNLTELADSLGLPDFKKDDITLLGIERSNSG</sequence>
<dbReference type="Pfam" id="PF07228">
    <property type="entry name" value="SpoIIE"/>
    <property type="match status" value="1"/>
</dbReference>
<keyword evidence="1" id="KW-0378">Hydrolase</keyword>